<dbReference type="OrthoDB" id="3697173at2"/>
<dbReference type="Proteomes" id="UP000321617">
    <property type="component" value="Unassembled WGS sequence"/>
</dbReference>
<keyword evidence="1" id="KW-1133">Transmembrane helix</keyword>
<feature type="transmembrane region" description="Helical" evidence="1">
    <location>
        <begin position="125"/>
        <end position="141"/>
    </location>
</feature>
<gene>
    <name evidence="2" type="ORF">LX16_5068</name>
</gene>
<comment type="caution">
    <text evidence="2">The sequence shown here is derived from an EMBL/GenBank/DDBJ whole genome shotgun (WGS) entry which is preliminary data.</text>
</comment>
<feature type="transmembrane region" description="Helical" evidence="1">
    <location>
        <begin position="101"/>
        <end position="119"/>
    </location>
</feature>
<dbReference type="RefSeq" id="WP_147144350.1">
    <property type="nucleotide sequence ID" value="NZ_BAABIJ010000007.1"/>
</dbReference>
<reference evidence="2 3" key="1">
    <citation type="journal article" date="2013" name="Stand. Genomic Sci.">
        <title>Genomic Encyclopedia of Type Strains, Phase I: The one thousand microbial genomes (KMG-I) project.</title>
        <authorList>
            <person name="Kyrpides N.C."/>
            <person name="Woyke T."/>
            <person name="Eisen J.A."/>
            <person name="Garrity G."/>
            <person name="Lilburn T.G."/>
            <person name="Beck B.J."/>
            <person name="Whitman W.B."/>
            <person name="Hugenholtz P."/>
            <person name="Klenk H.P."/>
        </authorList>
    </citation>
    <scope>NUCLEOTIDE SEQUENCE [LARGE SCALE GENOMIC DNA]</scope>
    <source>
        <strain evidence="2 3">DSM 45044</strain>
    </source>
</reference>
<feature type="transmembrane region" description="Helical" evidence="1">
    <location>
        <begin position="6"/>
        <end position="27"/>
    </location>
</feature>
<evidence type="ECO:0000256" key="1">
    <source>
        <dbReference type="SAM" id="Phobius"/>
    </source>
</evidence>
<accession>A0A562UPP6</accession>
<keyword evidence="3" id="KW-1185">Reference proteome</keyword>
<sequence>MLTDFLRDALFTTGWFGLMTVVWFGWAQEDPPQRWRWRLGVGSSLGILLAIGFGIATYLHWDSASALEGRYHWFGVLVAAEVVLAGAGCGLLAARERARWMAWWVAVVVAAHFLPLAWLLDDVSIAVAGVVQLVLLGAVIPRLRRTGHTTSSVVGAVMGGTLLTYAVISAAFVLPGLL</sequence>
<proteinExistence type="predicted"/>
<name>A0A562UPP6_9ACTN</name>
<evidence type="ECO:0000313" key="2">
    <source>
        <dbReference type="EMBL" id="TWJ07582.1"/>
    </source>
</evidence>
<dbReference type="AlphaFoldDB" id="A0A562UPP6"/>
<feature type="transmembrane region" description="Helical" evidence="1">
    <location>
        <begin position="153"/>
        <end position="174"/>
    </location>
</feature>
<feature type="transmembrane region" description="Helical" evidence="1">
    <location>
        <begin position="39"/>
        <end position="61"/>
    </location>
</feature>
<evidence type="ECO:0000313" key="3">
    <source>
        <dbReference type="Proteomes" id="UP000321617"/>
    </source>
</evidence>
<feature type="transmembrane region" description="Helical" evidence="1">
    <location>
        <begin position="73"/>
        <end position="94"/>
    </location>
</feature>
<organism evidence="2 3">
    <name type="scientific">Stackebrandtia albiflava</name>
    <dbReference type="NCBI Taxonomy" id="406432"/>
    <lineage>
        <taxon>Bacteria</taxon>
        <taxon>Bacillati</taxon>
        <taxon>Actinomycetota</taxon>
        <taxon>Actinomycetes</taxon>
        <taxon>Glycomycetales</taxon>
        <taxon>Glycomycetaceae</taxon>
        <taxon>Stackebrandtia</taxon>
    </lineage>
</organism>
<dbReference type="EMBL" id="VLLL01000011">
    <property type="protein sequence ID" value="TWJ07582.1"/>
    <property type="molecule type" value="Genomic_DNA"/>
</dbReference>
<keyword evidence="1" id="KW-0812">Transmembrane</keyword>
<protein>
    <submittedName>
        <fullName evidence="2">Uncharacterized protein</fullName>
    </submittedName>
</protein>
<keyword evidence="1" id="KW-0472">Membrane</keyword>